<sequence length="109" mass="11254">MGNFQTILIPTTDIAASRDLYAKLLGTSPIADADYYVGFEVDGQHIGLVPGAQVVTAYLHVADLDTAIQAVTDAGGSVLDAPQEVGGGRRVAVVQDPSGARFGFTCDAT</sequence>
<dbReference type="PROSITE" id="PS51819">
    <property type="entry name" value="VOC"/>
    <property type="match status" value="1"/>
</dbReference>
<dbReference type="AlphaFoldDB" id="A0A561E455"/>
<dbReference type="GO" id="GO:0016829">
    <property type="term" value="F:lyase activity"/>
    <property type="evidence" value="ECO:0007669"/>
    <property type="project" value="UniProtKB-KW"/>
</dbReference>
<protein>
    <submittedName>
        <fullName evidence="2">Putative enzyme related to lactoylglutathione lyase</fullName>
    </submittedName>
</protein>
<evidence type="ECO:0000259" key="1">
    <source>
        <dbReference type="PROSITE" id="PS51819"/>
    </source>
</evidence>
<proteinExistence type="predicted"/>
<dbReference type="Pfam" id="PF00903">
    <property type="entry name" value="Glyoxalase"/>
    <property type="match status" value="1"/>
</dbReference>
<dbReference type="Gene3D" id="3.10.180.10">
    <property type="entry name" value="2,3-Dihydroxybiphenyl 1,2-Dioxygenase, domain 1"/>
    <property type="match status" value="1"/>
</dbReference>
<dbReference type="SUPFAM" id="SSF54593">
    <property type="entry name" value="Glyoxalase/Bleomycin resistance protein/Dihydroxybiphenyl dioxygenase"/>
    <property type="match status" value="1"/>
</dbReference>
<dbReference type="InterPro" id="IPR004360">
    <property type="entry name" value="Glyas_Fos-R_dOase_dom"/>
</dbReference>
<keyword evidence="3" id="KW-1185">Reference proteome</keyword>
<feature type="domain" description="VOC" evidence="1">
    <location>
        <begin position="3"/>
        <end position="107"/>
    </location>
</feature>
<dbReference type="RefSeq" id="WP_145229327.1">
    <property type="nucleotide sequence ID" value="NZ_VIVQ01000002.1"/>
</dbReference>
<evidence type="ECO:0000313" key="3">
    <source>
        <dbReference type="Proteomes" id="UP000318297"/>
    </source>
</evidence>
<organism evidence="2 3">
    <name type="scientific">Rudaeicoccus suwonensis</name>
    <dbReference type="NCBI Taxonomy" id="657409"/>
    <lineage>
        <taxon>Bacteria</taxon>
        <taxon>Bacillati</taxon>
        <taxon>Actinomycetota</taxon>
        <taxon>Actinomycetes</taxon>
        <taxon>Micrococcales</taxon>
        <taxon>Dermacoccaceae</taxon>
        <taxon>Rudaeicoccus</taxon>
    </lineage>
</organism>
<keyword evidence="2" id="KW-0456">Lyase</keyword>
<comment type="caution">
    <text evidence="2">The sequence shown here is derived from an EMBL/GenBank/DDBJ whole genome shotgun (WGS) entry which is preliminary data.</text>
</comment>
<name>A0A561E455_9MICO</name>
<dbReference type="InterPro" id="IPR037523">
    <property type="entry name" value="VOC_core"/>
</dbReference>
<dbReference type="EMBL" id="VIVQ01000002">
    <property type="protein sequence ID" value="TWE10397.1"/>
    <property type="molecule type" value="Genomic_DNA"/>
</dbReference>
<dbReference type="Proteomes" id="UP000318297">
    <property type="component" value="Unassembled WGS sequence"/>
</dbReference>
<dbReference type="OrthoDB" id="4565236at2"/>
<dbReference type="InterPro" id="IPR029068">
    <property type="entry name" value="Glyas_Bleomycin-R_OHBP_Dase"/>
</dbReference>
<gene>
    <name evidence="2" type="ORF">BKA23_2757</name>
</gene>
<evidence type="ECO:0000313" key="2">
    <source>
        <dbReference type="EMBL" id="TWE10397.1"/>
    </source>
</evidence>
<reference evidence="2 3" key="1">
    <citation type="submission" date="2019-06" db="EMBL/GenBank/DDBJ databases">
        <title>Sequencing the genomes of 1000 actinobacteria strains.</title>
        <authorList>
            <person name="Klenk H.-P."/>
        </authorList>
    </citation>
    <scope>NUCLEOTIDE SEQUENCE [LARGE SCALE GENOMIC DNA]</scope>
    <source>
        <strain evidence="2 3">DSM 19560</strain>
    </source>
</reference>
<accession>A0A561E455</accession>